<accession>A0ABS4KSE9</accession>
<dbReference type="Pfam" id="PF25601">
    <property type="entry name" value="AAA_lid_14"/>
    <property type="match status" value="1"/>
</dbReference>
<dbReference type="PROSITE" id="PS00688">
    <property type="entry name" value="SIGMA54_INTERACT_3"/>
    <property type="match status" value="1"/>
</dbReference>
<comment type="caution">
    <text evidence="13">The sequence shown here is derived from an EMBL/GenBank/DDBJ whole genome shotgun (WGS) entry which is preliminary data.</text>
</comment>
<dbReference type="EMBL" id="JAGGLM010000005">
    <property type="protein sequence ID" value="MBP2032525.1"/>
    <property type="molecule type" value="Genomic_DNA"/>
</dbReference>
<dbReference type="NCBIfam" id="TIGR00229">
    <property type="entry name" value="sensory_box"/>
    <property type="match status" value="2"/>
</dbReference>
<evidence type="ECO:0000313" key="14">
    <source>
        <dbReference type="Proteomes" id="UP001519307"/>
    </source>
</evidence>
<dbReference type="SUPFAM" id="SSF55785">
    <property type="entry name" value="PYP-like sensor domain (PAS domain)"/>
    <property type="match status" value="2"/>
</dbReference>
<dbReference type="InterPro" id="IPR025944">
    <property type="entry name" value="Sigma_54_int_dom_CS"/>
</dbReference>
<feature type="domain" description="Sigma-54 factor interaction" evidence="10">
    <location>
        <begin position="367"/>
        <end position="596"/>
    </location>
</feature>
<dbReference type="Pfam" id="PF00381">
    <property type="entry name" value="PTS-HPr"/>
    <property type="match status" value="1"/>
</dbReference>
<dbReference type="InterPro" id="IPR025662">
    <property type="entry name" value="Sigma_54_int_dom_ATP-bd_1"/>
</dbReference>
<dbReference type="InterPro" id="IPR035965">
    <property type="entry name" value="PAS-like_dom_sf"/>
</dbReference>
<evidence type="ECO:0000259" key="12">
    <source>
        <dbReference type="PROSITE" id="PS51350"/>
    </source>
</evidence>
<dbReference type="Gene3D" id="3.30.450.20">
    <property type="entry name" value="PAS domain"/>
    <property type="match status" value="2"/>
</dbReference>
<evidence type="ECO:0000256" key="7">
    <source>
        <dbReference type="ARBA" id="ARBA00023125"/>
    </source>
</evidence>
<dbReference type="InterPro" id="IPR035895">
    <property type="entry name" value="HPr-like_sf"/>
</dbReference>
<dbReference type="PROSITE" id="PS00369">
    <property type="entry name" value="PTS_HPR_HIS"/>
    <property type="match status" value="1"/>
</dbReference>
<dbReference type="Gene3D" id="1.10.10.60">
    <property type="entry name" value="Homeodomain-like"/>
    <property type="match status" value="1"/>
</dbReference>
<sequence>MNLLIEKTIVINHGKGIHARAAASIVHRTNDIQGKYGVEIFISAKDRKKVSATSLMPLVNLKIKDKEKIIIQVQGKDETAALDDVVDFFKKDFGLNDNNTINQIDNIIDNSVITMGQIFQNIVNGIIVTDEKDNIIIFNSIAEKFFGIQENAAIGKKINEVIENSRLNVVNNTGKSELMIKQVIGERIVLINRTPVVIDGKVKGAIGIFQDISSFEKVKFELDEVKELQKRLQLILQSVQDGICFIDAKGNINYVNDAYINILGISRNDILEKNIREISPNGARHKVLVSGKSINNAIIKKENGITVISNINPVVVDNKIIGVVSVVKNLKQVEKLTEKLSKVSAKAEYLEEELIRTKKPEMVFSNFIGKSGKIIDALSIALKAAQSNATILIRGESGTGKELIAEGIHYASTNYKGPFIRVNCAAIPKNLLESELFGHEKGAFTGAIKRKLGKFELAQNGTMFLDEIGELEKDMQSKILRAIQEKEFQRVGGEKTIKINVRIIAATNRNLEEMVKKGEFREDLYYRLNVIPIFLPPLRDRKQDIALLVEHFMNKFKNFRNKKIRGITNEAMEAILSYPWPGNVRELENLFERLYALVDGEYITIDDMPPYICGTKLNNKCKIEDRKNVCSEEKIDSISRRILDEDDVLAMKDYEKLIIEKALKKYGSYNAAGKALGLTHKTIASKARKYNLEKKISWEKVSR</sequence>
<evidence type="ECO:0000256" key="5">
    <source>
        <dbReference type="ARBA" id="ARBA00022840"/>
    </source>
</evidence>
<dbReference type="SMART" id="SM00091">
    <property type="entry name" value="PAS"/>
    <property type="match status" value="2"/>
</dbReference>
<dbReference type="InterPro" id="IPR000014">
    <property type="entry name" value="PAS"/>
</dbReference>
<keyword evidence="3" id="KW-0547">Nucleotide-binding</keyword>
<evidence type="ECO:0000256" key="1">
    <source>
        <dbReference type="ARBA" id="ARBA00003681"/>
    </source>
</evidence>
<dbReference type="PROSITE" id="PS50045">
    <property type="entry name" value="SIGMA54_INTERACT_4"/>
    <property type="match status" value="1"/>
</dbReference>
<feature type="domain" description="PAS" evidence="11">
    <location>
        <begin position="228"/>
        <end position="278"/>
    </location>
</feature>
<dbReference type="SUPFAM" id="SSF46689">
    <property type="entry name" value="Homeodomain-like"/>
    <property type="match status" value="1"/>
</dbReference>
<dbReference type="Gene3D" id="3.40.50.300">
    <property type="entry name" value="P-loop containing nucleotide triphosphate hydrolases"/>
    <property type="match status" value="1"/>
</dbReference>
<evidence type="ECO:0000256" key="9">
    <source>
        <dbReference type="ARBA" id="ARBA00029500"/>
    </source>
</evidence>
<comment type="function">
    <text evidence="1">General (non sugar-specific) component of the phosphoenolpyruvate-dependent sugar phosphotransferase system (sugar PTS). This major carbohydrate active-transport system catalyzes the phosphorylation of incoming sugar substrates concomitantly with their translocation across the cell membrane. The phosphoryl group from phosphoenolpyruvate (PEP) is transferred to the phosphoryl carrier protein HPr by enzyme I. Phospho-HPr then transfers it to the PTS EIIA domain.</text>
</comment>
<dbReference type="InterPro" id="IPR001020">
    <property type="entry name" value="PTS_HPr_His_P_site"/>
</dbReference>
<dbReference type="SUPFAM" id="SSF52540">
    <property type="entry name" value="P-loop containing nucleoside triphosphate hydrolases"/>
    <property type="match status" value="1"/>
</dbReference>
<dbReference type="Pfam" id="PF18024">
    <property type="entry name" value="HTH_50"/>
    <property type="match status" value="1"/>
</dbReference>
<dbReference type="Gene3D" id="3.30.1340.10">
    <property type="entry name" value="HPr-like"/>
    <property type="match status" value="1"/>
</dbReference>
<dbReference type="InterPro" id="IPR025943">
    <property type="entry name" value="Sigma_54_int_dom_ATP-bd_2"/>
</dbReference>
<dbReference type="CDD" id="cd00130">
    <property type="entry name" value="PAS"/>
    <property type="match status" value="2"/>
</dbReference>
<dbReference type="Gene3D" id="1.10.8.60">
    <property type="match status" value="1"/>
</dbReference>
<dbReference type="InterPro" id="IPR030828">
    <property type="entry name" value="HTH_TyrR"/>
</dbReference>
<keyword evidence="7" id="KW-0238">DNA-binding</keyword>
<dbReference type="InterPro" id="IPR009057">
    <property type="entry name" value="Homeodomain-like_sf"/>
</dbReference>
<dbReference type="PRINTS" id="PR00107">
    <property type="entry name" value="PHOSPHOCPHPR"/>
</dbReference>
<dbReference type="InterPro" id="IPR027417">
    <property type="entry name" value="P-loop_NTPase"/>
</dbReference>
<dbReference type="InterPro" id="IPR058031">
    <property type="entry name" value="AAA_lid_NorR"/>
</dbReference>
<evidence type="ECO:0000256" key="4">
    <source>
        <dbReference type="ARBA" id="ARBA00022797"/>
    </source>
</evidence>
<evidence type="ECO:0000256" key="6">
    <source>
        <dbReference type="ARBA" id="ARBA00023015"/>
    </source>
</evidence>
<keyword evidence="4" id="KW-0058">Aromatic hydrocarbons catabolism</keyword>
<evidence type="ECO:0000259" key="11">
    <source>
        <dbReference type="PROSITE" id="PS50112"/>
    </source>
</evidence>
<dbReference type="PANTHER" id="PTHR32071">
    <property type="entry name" value="TRANSCRIPTIONAL REGULATORY PROTEIN"/>
    <property type="match status" value="1"/>
</dbReference>
<proteinExistence type="predicted"/>
<dbReference type="CDD" id="cd00009">
    <property type="entry name" value="AAA"/>
    <property type="match status" value="1"/>
</dbReference>
<feature type="domain" description="PAS" evidence="11">
    <location>
        <begin position="111"/>
        <end position="187"/>
    </location>
</feature>
<dbReference type="SMART" id="SM00382">
    <property type="entry name" value="AAA"/>
    <property type="match status" value="1"/>
</dbReference>
<dbReference type="Pfam" id="PF00989">
    <property type="entry name" value="PAS"/>
    <property type="match status" value="2"/>
</dbReference>
<dbReference type="InterPro" id="IPR003593">
    <property type="entry name" value="AAA+_ATPase"/>
</dbReference>
<dbReference type="PROSITE" id="PS00675">
    <property type="entry name" value="SIGMA54_INTERACT_1"/>
    <property type="match status" value="1"/>
</dbReference>
<evidence type="ECO:0000313" key="13">
    <source>
        <dbReference type="EMBL" id="MBP2032525.1"/>
    </source>
</evidence>
<name>A0ABS4KSE9_9CLOT</name>
<feature type="domain" description="HPr" evidence="12">
    <location>
        <begin position="4"/>
        <end position="96"/>
    </location>
</feature>
<evidence type="ECO:0000256" key="3">
    <source>
        <dbReference type="ARBA" id="ARBA00022741"/>
    </source>
</evidence>
<keyword evidence="6" id="KW-0805">Transcription regulation</keyword>
<keyword evidence="5" id="KW-0067">ATP-binding</keyword>
<dbReference type="PROSITE" id="PS00676">
    <property type="entry name" value="SIGMA54_INTERACT_2"/>
    <property type="match status" value="1"/>
</dbReference>
<dbReference type="PROSITE" id="PS50112">
    <property type="entry name" value="PAS"/>
    <property type="match status" value="2"/>
</dbReference>
<reference evidence="13 14" key="1">
    <citation type="submission" date="2021-03" db="EMBL/GenBank/DDBJ databases">
        <title>Genomic Encyclopedia of Type Strains, Phase IV (KMG-IV): sequencing the most valuable type-strain genomes for metagenomic binning, comparative biology and taxonomic classification.</title>
        <authorList>
            <person name="Goeker M."/>
        </authorList>
    </citation>
    <scope>NUCLEOTIDE SEQUENCE [LARGE SCALE GENOMIC DNA]</scope>
    <source>
        <strain evidence="13 14">DSM 28783</strain>
    </source>
</reference>
<protein>
    <recommendedName>
        <fullName evidence="9">HTH-type transcriptional regulatory protein TyrR</fullName>
    </recommendedName>
    <alternativeName>
        <fullName evidence="2">Phosphocarrier protein HPr</fullName>
    </alternativeName>
</protein>
<evidence type="ECO:0000256" key="8">
    <source>
        <dbReference type="ARBA" id="ARBA00023163"/>
    </source>
</evidence>
<keyword evidence="14" id="KW-1185">Reference proteome</keyword>
<evidence type="ECO:0000259" key="10">
    <source>
        <dbReference type="PROSITE" id="PS50045"/>
    </source>
</evidence>
<dbReference type="NCBIfam" id="TIGR01003">
    <property type="entry name" value="PTS_HPr_family"/>
    <property type="match status" value="1"/>
</dbReference>
<evidence type="ECO:0000256" key="2">
    <source>
        <dbReference type="ARBA" id="ARBA00020422"/>
    </source>
</evidence>
<dbReference type="SUPFAM" id="SSF55594">
    <property type="entry name" value="HPr-like"/>
    <property type="match status" value="1"/>
</dbReference>
<dbReference type="InterPro" id="IPR013767">
    <property type="entry name" value="PAS_fold"/>
</dbReference>
<keyword evidence="8" id="KW-0804">Transcription</keyword>
<organism evidence="13 14">
    <name type="scientific">Clostridium algifaecis</name>
    <dbReference type="NCBI Taxonomy" id="1472040"/>
    <lineage>
        <taxon>Bacteria</taxon>
        <taxon>Bacillati</taxon>
        <taxon>Bacillota</taxon>
        <taxon>Clostridia</taxon>
        <taxon>Eubacteriales</taxon>
        <taxon>Clostridiaceae</taxon>
        <taxon>Clostridium</taxon>
    </lineage>
</organism>
<dbReference type="Proteomes" id="UP001519307">
    <property type="component" value="Unassembled WGS sequence"/>
</dbReference>
<gene>
    <name evidence="13" type="ORF">J2Z42_001197</name>
</gene>
<dbReference type="Pfam" id="PF00158">
    <property type="entry name" value="Sigma54_activat"/>
    <property type="match status" value="1"/>
</dbReference>
<dbReference type="PANTHER" id="PTHR32071:SF57">
    <property type="entry name" value="C4-DICARBOXYLATE TRANSPORT TRANSCRIPTIONAL REGULATORY PROTEIN DCTD"/>
    <property type="match status" value="1"/>
</dbReference>
<dbReference type="PROSITE" id="PS51350">
    <property type="entry name" value="PTS_HPR_DOM"/>
    <property type="match status" value="1"/>
</dbReference>
<dbReference type="InterPro" id="IPR000032">
    <property type="entry name" value="HPr-like"/>
</dbReference>
<dbReference type="InterPro" id="IPR002078">
    <property type="entry name" value="Sigma_54_int"/>
</dbReference>